<reference evidence="1 2" key="1">
    <citation type="submission" date="2019-04" db="EMBL/GenBank/DDBJ databases">
        <title>Draft genome sequence of Rickettsia asiatica Maytaro1284.</title>
        <authorList>
            <person name="Thu M."/>
            <person name="Qiu Y."/>
            <person name="Nakao R."/>
        </authorList>
    </citation>
    <scope>NUCLEOTIDE SEQUENCE [LARGE SCALE GENOMIC DNA]</scope>
    <source>
        <strain evidence="1 2">Maytaro1284</strain>
        <plasmid evidence="1 2">pRA1</plasmid>
    </source>
</reference>
<name>A0A510GJF7_9RICK</name>
<organism evidence="1 2">
    <name type="scientific">Rickettsia asiatica</name>
    <dbReference type="NCBI Taxonomy" id="238800"/>
    <lineage>
        <taxon>Bacteria</taxon>
        <taxon>Pseudomonadati</taxon>
        <taxon>Pseudomonadota</taxon>
        <taxon>Alphaproteobacteria</taxon>
        <taxon>Rickettsiales</taxon>
        <taxon>Rickettsiaceae</taxon>
        <taxon>Rickettsieae</taxon>
        <taxon>Rickettsia</taxon>
        <taxon>spotted fever group</taxon>
    </lineage>
</organism>
<geneLocation type="plasmid" evidence="1 2">
    <name>pRA1</name>
</geneLocation>
<dbReference type="SUPFAM" id="SSF48452">
    <property type="entry name" value="TPR-like"/>
    <property type="match status" value="1"/>
</dbReference>
<evidence type="ECO:0000313" key="2">
    <source>
        <dbReference type="Proteomes" id="UP000321183"/>
    </source>
</evidence>
<protein>
    <submittedName>
        <fullName evidence="1">Uncharacterized protein</fullName>
    </submittedName>
</protein>
<dbReference type="InterPro" id="IPR011990">
    <property type="entry name" value="TPR-like_helical_dom_sf"/>
</dbReference>
<sequence length="76" mass="8726">MTKQVSNLENKNKLNNLNKGYKLYKLERYEDALKEFDMAVAINEENMFGEAYLGKGASLSLICQRELAEEAYMTVP</sequence>
<dbReference type="EMBL" id="AP019564">
    <property type="protein sequence ID" value="BBJ32451.1"/>
    <property type="molecule type" value="Genomic_DNA"/>
</dbReference>
<keyword evidence="1" id="KW-0614">Plasmid</keyword>
<accession>A0A510GJF7</accession>
<dbReference type="RefSeq" id="WP_147144227.1">
    <property type="nucleotide sequence ID" value="NZ_AP019564.1"/>
</dbReference>
<dbReference type="Proteomes" id="UP000321183">
    <property type="component" value="Plasmid pRA1"/>
</dbReference>
<proteinExistence type="predicted"/>
<gene>
    <name evidence="1" type="ORF">RAS_p470</name>
</gene>
<keyword evidence="2" id="KW-1185">Reference proteome</keyword>
<dbReference type="AlphaFoldDB" id="A0A510GJF7"/>
<dbReference type="KEGG" id="ras:RAS_p470"/>
<dbReference type="Gene3D" id="1.25.40.10">
    <property type="entry name" value="Tetratricopeptide repeat domain"/>
    <property type="match status" value="1"/>
</dbReference>
<evidence type="ECO:0000313" key="1">
    <source>
        <dbReference type="EMBL" id="BBJ32451.1"/>
    </source>
</evidence>